<dbReference type="InParanoid" id="G0R082"/>
<sequence length="464" mass="52896">MILSQTQKGSLTILGGFLTHLVCGAIFNWGTLNIYMTSYFRTQGDQDLQISTGVAIYPIMMIFVATGMPLGIQGIRLFGSARKYLYFASLLTMFFQFISSYTTHFWQYVLAYGVGFGVSTGSIYFVPLYMGYLYFPKRKGMVAGIILCGYGLSALIFGFIFFQLVNPNNKDPEKDSIDGQFYFQGKSVDVALNVPSSIRYCCIIQVFLLLLGSSLVCYHPEQIGEQEKRVYIMPNSFIKTQKIKKNFQPAPNVKTALCSKHFFYLILIGVLGTGFGILVNSNYKTIGKKVIVDDKFMTMVGSFSSLANGLSRLFWSSLIDKYSFKQLITSIFILQIFLALTMQLSFYHKIYYLFQVYLIVSNMGGTLTLYPPFSAQIFGVQVGSKIFGLYWYGFGFANFVQFLIVREFEKKIGFINIFYIYAGITFLALVVLFIADFKPDWSKYYKENNQNVKKQQQNMRIQKN</sequence>
<proteinExistence type="predicted"/>
<evidence type="ECO:0000313" key="7">
    <source>
        <dbReference type="EMBL" id="EGR29142.1"/>
    </source>
</evidence>
<accession>G0R082</accession>
<evidence type="ECO:0000256" key="5">
    <source>
        <dbReference type="ARBA" id="ARBA00023136"/>
    </source>
</evidence>
<dbReference type="EMBL" id="GL984181">
    <property type="protein sequence ID" value="EGR29142.1"/>
    <property type="molecule type" value="Genomic_DNA"/>
</dbReference>
<feature type="transmembrane region" description="Helical" evidence="6">
    <location>
        <begin position="50"/>
        <end position="72"/>
    </location>
</feature>
<feature type="transmembrane region" description="Helical" evidence="6">
    <location>
        <begin position="109"/>
        <end position="135"/>
    </location>
</feature>
<reference evidence="7 8" key="1">
    <citation type="submission" date="2011-07" db="EMBL/GenBank/DDBJ databases">
        <authorList>
            <person name="Coyne R."/>
            <person name="Brami D."/>
            <person name="Johnson J."/>
            <person name="Hostetler J."/>
            <person name="Hannick L."/>
            <person name="Clark T."/>
            <person name="Cassidy-Hanley D."/>
            <person name="Inman J."/>
        </authorList>
    </citation>
    <scope>NUCLEOTIDE SEQUENCE [LARGE SCALE GENOMIC DNA]</scope>
    <source>
        <strain evidence="7 8">G5</strain>
    </source>
</reference>
<dbReference type="Proteomes" id="UP000008983">
    <property type="component" value="Unassembled WGS sequence"/>
</dbReference>
<evidence type="ECO:0000256" key="1">
    <source>
        <dbReference type="ARBA" id="ARBA00004141"/>
    </source>
</evidence>
<dbReference type="InterPro" id="IPR052983">
    <property type="entry name" value="MFS_Riboflavin_Transporter"/>
</dbReference>
<evidence type="ECO:0000256" key="4">
    <source>
        <dbReference type="ARBA" id="ARBA00022989"/>
    </source>
</evidence>
<dbReference type="PANTHER" id="PTHR43385">
    <property type="entry name" value="RIBOFLAVIN TRANSPORTER RIBJ"/>
    <property type="match status" value="1"/>
</dbReference>
<evidence type="ECO:0000256" key="3">
    <source>
        <dbReference type="ARBA" id="ARBA00022692"/>
    </source>
</evidence>
<evidence type="ECO:0000256" key="2">
    <source>
        <dbReference type="ARBA" id="ARBA00022448"/>
    </source>
</evidence>
<feature type="transmembrane region" description="Helical" evidence="6">
    <location>
        <begin position="12"/>
        <end position="30"/>
    </location>
</feature>
<feature type="transmembrane region" description="Helical" evidence="6">
    <location>
        <begin position="417"/>
        <end position="437"/>
    </location>
</feature>
<feature type="transmembrane region" description="Helical" evidence="6">
    <location>
        <begin position="197"/>
        <end position="218"/>
    </location>
</feature>
<dbReference type="SUPFAM" id="SSF103473">
    <property type="entry name" value="MFS general substrate transporter"/>
    <property type="match status" value="1"/>
</dbReference>
<dbReference type="eggNOG" id="KOG2504">
    <property type="taxonomic scope" value="Eukaryota"/>
</dbReference>
<feature type="transmembrane region" description="Helical" evidence="6">
    <location>
        <begin position="262"/>
        <end position="283"/>
    </location>
</feature>
<keyword evidence="3 6" id="KW-0812">Transmembrane</keyword>
<keyword evidence="8" id="KW-1185">Reference proteome</keyword>
<feature type="transmembrane region" description="Helical" evidence="6">
    <location>
        <begin position="142"/>
        <end position="165"/>
    </location>
</feature>
<keyword evidence="5 6" id="KW-0472">Membrane</keyword>
<dbReference type="GeneID" id="14905236"/>
<dbReference type="PANTHER" id="PTHR43385:SF1">
    <property type="entry name" value="RIBOFLAVIN TRANSPORTER RIBJ"/>
    <property type="match status" value="1"/>
</dbReference>
<dbReference type="InterPro" id="IPR036259">
    <property type="entry name" value="MFS_trans_sf"/>
</dbReference>
<gene>
    <name evidence="7" type="ORF">IMG5_162450</name>
</gene>
<feature type="transmembrane region" description="Helical" evidence="6">
    <location>
        <begin position="350"/>
        <end position="370"/>
    </location>
</feature>
<dbReference type="OrthoDB" id="288785at2759"/>
<dbReference type="GO" id="GO:0016020">
    <property type="term" value="C:membrane"/>
    <property type="evidence" value="ECO:0007669"/>
    <property type="project" value="UniProtKB-SubCell"/>
</dbReference>
<keyword evidence="4 6" id="KW-1133">Transmembrane helix</keyword>
<comment type="subcellular location">
    <subcellularLocation>
        <location evidence="1">Membrane</location>
        <topology evidence="1">Multi-pass membrane protein</topology>
    </subcellularLocation>
</comment>
<name>G0R082_ICHMU</name>
<feature type="transmembrane region" description="Helical" evidence="6">
    <location>
        <begin position="84"/>
        <end position="103"/>
    </location>
</feature>
<dbReference type="Gene3D" id="1.20.1250.20">
    <property type="entry name" value="MFS general substrate transporter like domains"/>
    <property type="match status" value="2"/>
</dbReference>
<dbReference type="OMA" id="HQLWLMW"/>
<dbReference type="RefSeq" id="XP_004030378.1">
    <property type="nucleotide sequence ID" value="XM_004030330.1"/>
</dbReference>
<organism evidence="7 8">
    <name type="scientific">Ichthyophthirius multifiliis</name>
    <name type="common">White spot disease agent</name>
    <name type="synonym">Ich</name>
    <dbReference type="NCBI Taxonomy" id="5932"/>
    <lineage>
        <taxon>Eukaryota</taxon>
        <taxon>Sar</taxon>
        <taxon>Alveolata</taxon>
        <taxon>Ciliophora</taxon>
        <taxon>Intramacronucleata</taxon>
        <taxon>Oligohymenophorea</taxon>
        <taxon>Hymenostomatida</taxon>
        <taxon>Ophryoglenina</taxon>
        <taxon>Ichthyophthirius</taxon>
    </lineage>
</organism>
<dbReference type="AlphaFoldDB" id="G0R082"/>
<feature type="transmembrane region" description="Helical" evidence="6">
    <location>
        <begin position="382"/>
        <end position="405"/>
    </location>
</feature>
<evidence type="ECO:0000256" key="6">
    <source>
        <dbReference type="SAM" id="Phobius"/>
    </source>
</evidence>
<evidence type="ECO:0000313" key="8">
    <source>
        <dbReference type="Proteomes" id="UP000008983"/>
    </source>
</evidence>
<protein>
    <submittedName>
        <fullName evidence="7">Major facilitator superfamily protein, putative</fullName>
    </submittedName>
</protein>
<feature type="transmembrane region" description="Helical" evidence="6">
    <location>
        <begin position="327"/>
        <end position="344"/>
    </location>
</feature>
<keyword evidence="2" id="KW-0813">Transport</keyword>